<feature type="compositionally biased region" description="Basic and acidic residues" evidence="1">
    <location>
        <begin position="39"/>
        <end position="69"/>
    </location>
</feature>
<name>A0A1I0L453_9BACT</name>
<dbReference type="AlphaFoldDB" id="A0A1I0L453"/>
<dbReference type="Proteomes" id="UP000199181">
    <property type="component" value="Unassembled WGS sequence"/>
</dbReference>
<keyword evidence="3" id="KW-1185">Reference proteome</keyword>
<gene>
    <name evidence="2" type="ORF">SAMN05443639_11827</name>
</gene>
<sequence>MDSFEPARPANPIARPKPPVATAPRPEAPAKSSAKQKSQRKEQVSRIIEREIRHLPMPEEDRKKLERTALHPGKSAEAQRAASELRRAVYATRSMPRAAQENLVKPFVDHPHGERAHSAARLVRDSHFRKASTSEKELMARVFPSTSPATARGLPAVARQLSQAKLPAAQREQILRHAFSAKSDADMRLATRDVLRALKGQPEQTQQALLEPFTRPRLSEKKAAYASKLVHSPAWKSLGAPERTQLAQVLSTASPDNLRSLHMLSQMPGMLMDRDAQGGTLLSNLAQLAKGPLHPALHERRAELLNGVLEETAQSFQVDQKEFNTCTVTSMQYELVRDNPAEYARLIAGLAGPTGRVGMRGGGEIELQDDSLSSKASGPYSSAHRTLSEAIFQTSLMEFANGIDEYYVQGSRGTDESVRPDGSTYTGQYAPGMVQTASALFGRAYTTWYKTPSTFDAQMEFLRNYQPAGPNTPVLISYDTTPGIDGGNHAVNFVSMQGDRVFFRNPWGTEYFLKAGDIQHDQSRVEDPKTGLYSFTIEQLRTLMWDLTVPEEARGFGAPAAA</sequence>
<feature type="region of interest" description="Disordered" evidence="1">
    <location>
        <begin position="1"/>
        <end position="82"/>
    </location>
</feature>
<protein>
    <submittedName>
        <fullName evidence="2">Uncharacterized protein</fullName>
    </submittedName>
</protein>
<reference evidence="3" key="1">
    <citation type="submission" date="2016-10" db="EMBL/GenBank/DDBJ databases">
        <authorList>
            <person name="Varghese N."/>
            <person name="Submissions S."/>
        </authorList>
    </citation>
    <scope>NUCLEOTIDE SEQUENCE [LARGE SCALE GENOMIC DNA]</scope>
    <source>
        <strain evidence="3">DSM 16858</strain>
    </source>
</reference>
<accession>A0A1I0L453</accession>
<evidence type="ECO:0000313" key="3">
    <source>
        <dbReference type="Proteomes" id="UP000199181"/>
    </source>
</evidence>
<dbReference type="RefSeq" id="WP_143076195.1">
    <property type="nucleotide sequence ID" value="NZ_FOIJ01000018.1"/>
</dbReference>
<evidence type="ECO:0000256" key="1">
    <source>
        <dbReference type="SAM" id="MobiDB-lite"/>
    </source>
</evidence>
<proteinExistence type="predicted"/>
<evidence type="ECO:0000313" key="2">
    <source>
        <dbReference type="EMBL" id="SEU34006.1"/>
    </source>
</evidence>
<organism evidence="2 3">
    <name type="scientific">Stigmatella erecta</name>
    <dbReference type="NCBI Taxonomy" id="83460"/>
    <lineage>
        <taxon>Bacteria</taxon>
        <taxon>Pseudomonadati</taxon>
        <taxon>Myxococcota</taxon>
        <taxon>Myxococcia</taxon>
        <taxon>Myxococcales</taxon>
        <taxon>Cystobacterineae</taxon>
        <taxon>Archangiaceae</taxon>
        <taxon>Stigmatella</taxon>
    </lineage>
</organism>
<dbReference type="EMBL" id="FOIJ01000018">
    <property type="protein sequence ID" value="SEU34006.1"/>
    <property type="molecule type" value="Genomic_DNA"/>
</dbReference>